<keyword evidence="1" id="KW-0812">Transmembrane</keyword>
<gene>
    <name evidence="2" type="ORF">TRUGW13939_03600</name>
</gene>
<feature type="transmembrane region" description="Helical" evidence="1">
    <location>
        <begin position="247"/>
        <end position="267"/>
    </location>
</feature>
<dbReference type="GeneID" id="55991103"/>
<proteinExistence type="predicted"/>
<evidence type="ECO:0000256" key="1">
    <source>
        <dbReference type="SAM" id="Phobius"/>
    </source>
</evidence>
<accession>A0A7H8QSP0</accession>
<protein>
    <submittedName>
        <fullName evidence="2">Uncharacterized protein</fullName>
    </submittedName>
</protein>
<feature type="transmembrane region" description="Helical" evidence="1">
    <location>
        <begin position="201"/>
        <end position="219"/>
    </location>
</feature>
<dbReference type="Pfam" id="PF10361">
    <property type="entry name" value="DUF2434"/>
    <property type="match status" value="1"/>
</dbReference>
<dbReference type="AlphaFoldDB" id="A0A7H8QSP0"/>
<feature type="transmembrane region" description="Helical" evidence="1">
    <location>
        <begin position="287"/>
        <end position="308"/>
    </location>
</feature>
<dbReference type="RefSeq" id="XP_035342673.1">
    <property type="nucleotide sequence ID" value="XM_035486780.1"/>
</dbReference>
<feature type="transmembrane region" description="Helical" evidence="1">
    <location>
        <begin position="73"/>
        <end position="92"/>
    </location>
</feature>
<feature type="transmembrane region" description="Helical" evidence="1">
    <location>
        <begin position="145"/>
        <end position="164"/>
    </location>
</feature>
<keyword evidence="1" id="KW-0472">Membrane</keyword>
<organism evidence="2 3">
    <name type="scientific">Talaromyces rugulosus</name>
    <name type="common">Penicillium rugulosum</name>
    <dbReference type="NCBI Taxonomy" id="121627"/>
    <lineage>
        <taxon>Eukaryota</taxon>
        <taxon>Fungi</taxon>
        <taxon>Dikarya</taxon>
        <taxon>Ascomycota</taxon>
        <taxon>Pezizomycotina</taxon>
        <taxon>Eurotiomycetes</taxon>
        <taxon>Eurotiomycetidae</taxon>
        <taxon>Eurotiales</taxon>
        <taxon>Trichocomaceae</taxon>
        <taxon>Talaromyces</taxon>
        <taxon>Talaromyces sect. Islandici</taxon>
    </lineage>
</organism>
<sequence length="408" mass="46872">MSPDNGIYNTPPLDFPILRKFHYTLYANGTLSNASQCWLAFGPYYPRIDINGSVTNGTVCASPIVEITRHAKLGMAFAALFVASVFFSLLNLRKHARVHLPREKRWPVVSRCLPWCWLVVVAVCGVLSGVMSIDVDRDYIPGVPLVLQSFFYYLMLPPLLAAVWESVRHWACWQERQIYDRNPASLPLASSREVQERRLPVLFYIFAWMNFFLAVPRNWRPLLFQSSPGLQETIAKPAATDYRFRSAAFMALGALAVIFYSLSHSIYHYRPPSSRWGMIYGAAPLKFTLILPILTVKVVQTLASSYAWSISPFNYNIQPGWMFGFGYLPVLLIVMLFNFFGLVEPNEDRALMLLRWEQRRNGRRMPVASRRLGLRTSSWGWKVPYVAYRDAVSEDDELYLELAERNEL</sequence>
<dbReference type="Proteomes" id="UP000509510">
    <property type="component" value="Chromosome II"/>
</dbReference>
<name>A0A7H8QSP0_TALRU</name>
<dbReference type="EMBL" id="CP055899">
    <property type="protein sequence ID" value="QKX56495.1"/>
    <property type="molecule type" value="Genomic_DNA"/>
</dbReference>
<evidence type="ECO:0000313" key="3">
    <source>
        <dbReference type="Proteomes" id="UP000509510"/>
    </source>
</evidence>
<keyword evidence="3" id="KW-1185">Reference proteome</keyword>
<feature type="transmembrane region" description="Helical" evidence="1">
    <location>
        <begin position="112"/>
        <end position="133"/>
    </location>
</feature>
<keyword evidence="1" id="KW-1133">Transmembrane helix</keyword>
<feature type="transmembrane region" description="Helical" evidence="1">
    <location>
        <begin position="320"/>
        <end position="343"/>
    </location>
</feature>
<dbReference type="KEGG" id="trg:TRUGW13939_03600"/>
<evidence type="ECO:0000313" key="2">
    <source>
        <dbReference type="EMBL" id="QKX56495.1"/>
    </source>
</evidence>
<reference evidence="3" key="1">
    <citation type="submission" date="2020-06" db="EMBL/GenBank/DDBJ databases">
        <title>A chromosome-scale genome assembly of Talaromyces rugulosus W13939.</title>
        <authorList>
            <person name="Wang B."/>
            <person name="Guo L."/>
            <person name="Ye K."/>
            <person name="Wang L."/>
        </authorList>
    </citation>
    <scope>NUCLEOTIDE SEQUENCE [LARGE SCALE GENOMIC DNA]</scope>
    <source>
        <strain evidence="3">W13939</strain>
    </source>
</reference>
<dbReference type="OrthoDB" id="5308502at2759"/>
<dbReference type="InterPro" id="IPR018830">
    <property type="entry name" value="DUF2434"/>
</dbReference>